<keyword evidence="2" id="KW-0805">Transcription regulation</keyword>
<reference evidence="6 7" key="1">
    <citation type="submission" date="2019-10" db="EMBL/GenBank/DDBJ databases">
        <title>Vibrio sp. nov., isolated from Coralline algae surface.</title>
        <authorList>
            <person name="Geng Y."/>
            <person name="Zhang X."/>
        </authorList>
    </citation>
    <scope>NUCLEOTIDE SEQUENCE [LARGE SCALE GENOMIC DNA]</scope>
    <source>
        <strain evidence="6 7">SM1977</strain>
    </source>
</reference>
<dbReference type="InterPro" id="IPR005119">
    <property type="entry name" value="LysR_subst-bd"/>
</dbReference>
<evidence type="ECO:0000313" key="7">
    <source>
        <dbReference type="Proteomes" id="UP000348942"/>
    </source>
</evidence>
<dbReference type="EMBL" id="CP045700">
    <property type="protein sequence ID" value="QGA66651.1"/>
    <property type="molecule type" value="Genomic_DNA"/>
</dbReference>
<feature type="domain" description="LysR substrate-binding" evidence="5">
    <location>
        <begin position="36"/>
        <end position="225"/>
    </location>
</feature>
<comment type="similarity">
    <text evidence="1">Belongs to the LysR transcriptional regulatory family.</text>
</comment>
<accession>A0A5Q0TIU7</accession>
<keyword evidence="4" id="KW-0804">Transcription</keyword>
<name>A0A5Q0TIU7_9VIBR</name>
<evidence type="ECO:0000256" key="4">
    <source>
        <dbReference type="ARBA" id="ARBA00023163"/>
    </source>
</evidence>
<evidence type="ECO:0000256" key="1">
    <source>
        <dbReference type="ARBA" id="ARBA00009437"/>
    </source>
</evidence>
<sequence>MDFSAQFFIISIGKAKEAIAVFVIIRANHWRLWHSINVISSALWEGFINILNEFKLRYPSYTFDFIEISPNSQPEAIKNNKIDIGICRFADIQNTYPLSTSLLVAENMCLAVSDTHPMSTRKLVNLKELKDEAFVVLNREKSKSTEFILKHCMQADFHANIVYEVIEPQTQLAFVASNQAVAVVPESYANIKWAHIKFIKIAESIPASLCIIYDEQNEQETVDKILEVARGC</sequence>
<evidence type="ECO:0000259" key="5">
    <source>
        <dbReference type="Pfam" id="PF03466"/>
    </source>
</evidence>
<dbReference type="GO" id="GO:0032993">
    <property type="term" value="C:protein-DNA complex"/>
    <property type="evidence" value="ECO:0007669"/>
    <property type="project" value="TreeGrafter"/>
</dbReference>
<dbReference type="RefSeq" id="WP_153448784.1">
    <property type="nucleotide sequence ID" value="NZ_CP045700.1"/>
</dbReference>
<proteinExistence type="inferred from homology"/>
<protein>
    <recommendedName>
        <fullName evidence="5">LysR substrate-binding domain-containing protein</fullName>
    </recommendedName>
</protein>
<dbReference type="Pfam" id="PF03466">
    <property type="entry name" value="LysR_substrate"/>
    <property type="match status" value="1"/>
</dbReference>
<dbReference type="PANTHER" id="PTHR30346">
    <property type="entry name" value="TRANSCRIPTIONAL DUAL REGULATOR HCAR-RELATED"/>
    <property type="match status" value="1"/>
</dbReference>
<dbReference type="PANTHER" id="PTHR30346:SF0">
    <property type="entry name" value="HCA OPERON TRANSCRIPTIONAL ACTIVATOR HCAR"/>
    <property type="match status" value="1"/>
</dbReference>
<dbReference type="Gene3D" id="3.40.190.10">
    <property type="entry name" value="Periplasmic binding protein-like II"/>
    <property type="match status" value="2"/>
</dbReference>
<keyword evidence="7" id="KW-1185">Reference proteome</keyword>
<dbReference type="GO" id="GO:0003677">
    <property type="term" value="F:DNA binding"/>
    <property type="evidence" value="ECO:0007669"/>
    <property type="project" value="UniProtKB-KW"/>
</dbReference>
<evidence type="ECO:0000256" key="3">
    <source>
        <dbReference type="ARBA" id="ARBA00023125"/>
    </source>
</evidence>
<evidence type="ECO:0000313" key="6">
    <source>
        <dbReference type="EMBL" id="QGA66651.1"/>
    </source>
</evidence>
<dbReference type="GO" id="GO:0003700">
    <property type="term" value="F:DNA-binding transcription factor activity"/>
    <property type="evidence" value="ECO:0007669"/>
    <property type="project" value="TreeGrafter"/>
</dbReference>
<dbReference type="SUPFAM" id="SSF53850">
    <property type="entry name" value="Periplasmic binding protein-like II"/>
    <property type="match status" value="1"/>
</dbReference>
<organism evidence="6 7">
    <name type="scientific">Vibrio algicola</name>
    <dbReference type="NCBI Taxonomy" id="2662262"/>
    <lineage>
        <taxon>Bacteria</taxon>
        <taxon>Pseudomonadati</taxon>
        <taxon>Pseudomonadota</taxon>
        <taxon>Gammaproteobacteria</taxon>
        <taxon>Vibrionales</taxon>
        <taxon>Vibrionaceae</taxon>
        <taxon>Vibrio</taxon>
    </lineage>
</organism>
<gene>
    <name evidence="6" type="ORF">GFB47_14700</name>
</gene>
<dbReference type="Proteomes" id="UP000348942">
    <property type="component" value="Chromosome 2"/>
</dbReference>
<evidence type="ECO:0000256" key="2">
    <source>
        <dbReference type="ARBA" id="ARBA00023015"/>
    </source>
</evidence>
<dbReference type="AlphaFoldDB" id="A0A5Q0TIU7"/>
<keyword evidence="3" id="KW-0238">DNA-binding</keyword>